<name>A0AAW7YVG3_9STAP</name>
<dbReference type="EMBL" id="JAUOQO010000201">
    <property type="protein sequence ID" value="MDO6575098.1"/>
    <property type="molecule type" value="Genomic_DNA"/>
</dbReference>
<dbReference type="InterPro" id="IPR006450">
    <property type="entry name" value="Phage_HK97_gp6-like"/>
</dbReference>
<protein>
    <submittedName>
        <fullName evidence="1">Head-tail connector protein</fullName>
    </submittedName>
</protein>
<evidence type="ECO:0000313" key="2">
    <source>
        <dbReference type="Proteomes" id="UP001170310"/>
    </source>
</evidence>
<keyword evidence="2" id="KW-1185">Reference proteome</keyword>
<dbReference type="Proteomes" id="UP001170310">
    <property type="component" value="Unassembled WGS sequence"/>
</dbReference>
<dbReference type="Gene3D" id="1.10.3230.30">
    <property type="entry name" value="Phage gp6-like head-tail connector protein"/>
    <property type="match status" value="1"/>
</dbReference>
<feature type="non-terminal residue" evidence="1">
    <location>
        <position position="1"/>
    </location>
</feature>
<sequence>AHVGAYLRRDMAADFPDGWPEGVKGAVRLMVASFFHYREAGAESGGDGVPTMAREMLAPYRCFV</sequence>
<comment type="caution">
    <text evidence="1">The sequence shown here is derived from an EMBL/GenBank/DDBJ whole genome shotgun (WGS) entry which is preliminary data.</text>
</comment>
<evidence type="ECO:0000313" key="1">
    <source>
        <dbReference type="EMBL" id="MDO6575098.1"/>
    </source>
</evidence>
<reference evidence="1" key="1">
    <citation type="submission" date="2023-07" db="EMBL/GenBank/DDBJ databases">
        <title>Genome content predicts the carbon catabolic preferences of heterotrophic bacteria.</title>
        <authorList>
            <person name="Gralka M."/>
        </authorList>
    </citation>
    <scope>NUCLEOTIDE SEQUENCE</scope>
    <source>
        <strain evidence="1">E2R20</strain>
    </source>
</reference>
<dbReference type="NCBIfam" id="TIGR01560">
    <property type="entry name" value="put_DNA_pack"/>
    <property type="match status" value="1"/>
</dbReference>
<dbReference type="CDD" id="cd08054">
    <property type="entry name" value="gp6"/>
    <property type="match status" value="1"/>
</dbReference>
<organism evidence="1 2">
    <name type="scientific">Staphylococcus pasteuri_A</name>
    <dbReference type="NCBI Taxonomy" id="3062664"/>
    <lineage>
        <taxon>Bacteria</taxon>
        <taxon>Bacillati</taxon>
        <taxon>Bacillota</taxon>
        <taxon>Bacilli</taxon>
        <taxon>Bacillales</taxon>
        <taxon>Staphylococcaceae</taxon>
        <taxon>Staphylococcus</taxon>
    </lineage>
</organism>
<proteinExistence type="predicted"/>
<dbReference type="AlphaFoldDB" id="A0AAW7YVG3"/>
<gene>
    <name evidence="1" type="ORF">Q4528_13365</name>
</gene>
<accession>A0AAW7YVG3</accession>
<dbReference type="RefSeq" id="WP_303522007.1">
    <property type="nucleotide sequence ID" value="NZ_JAUOQO010000201.1"/>
</dbReference>